<dbReference type="AlphaFoldDB" id="A0A1I7ZF34"/>
<dbReference type="Proteomes" id="UP000095287">
    <property type="component" value="Unplaced"/>
</dbReference>
<proteinExistence type="predicted"/>
<organism evidence="1 2">
    <name type="scientific">Steinernema glaseri</name>
    <dbReference type="NCBI Taxonomy" id="37863"/>
    <lineage>
        <taxon>Eukaryota</taxon>
        <taxon>Metazoa</taxon>
        <taxon>Ecdysozoa</taxon>
        <taxon>Nematoda</taxon>
        <taxon>Chromadorea</taxon>
        <taxon>Rhabditida</taxon>
        <taxon>Tylenchina</taxon>
        <taxon>Panagrolaimomorpha</taxon>
        <taxon>Strongyloidoidea</taxon>
        <taxon>Steinernematidae</taxon>
        <taxon>Steinernema</taxon>
    </lineage>
</organism>
<evidence type="ECO:0000313" key="1">
    <source>
        <dbReference type="Proteomes" id="UP000095287"/>
    </source>
</evidence>
<dbReference type="WBParaSite" id="L893_g25904.t1">
    <property type="protein sequence ID" value="L893_g25904.t1"/>
    <property type="gene ID" value="L893_g25904"/>
</dbReference>
<keyword evidence="1" id="KW-1185">Reference proteome</keyword>
<name>A0A1I7ZF34_9BILA</name>
<evidence type="ECO:0000313" key="2">
    <source>
        <dbReference type="WBParaSite" id="L893_g25904.t1"/>
    </source>
</evidence>
<protein>
    <submittedName>
        <fullName evidence="2">FBA_1 domain-containing protein</fullName>
    </submittedName>
</protein>
<reference evidence="2" key="1">
    <citation type="submission" date="2016-11" db="UniProtKB">
        <authorList>
            <consortium name="WormBaseParasite"/>
        </authorList>
    </citation>
    <scope>IDENTIFICATION</scope>
</reference>
<sequence>MDAVPLKFVDSVVELFDGRSTLDLLEQEVAHPLWKSAVDVHHRNRVCCELYVQVTDGGIKLVFENGRDHGDLESIQKNRRFARITAIMAQYQHNNWPSWEDVPLMGEAEAIKKLKSVASQFEPRSCFMSTNPPPDGQAIMISSLLNKASFKSISTSYHGQVSLDFLASQVYNSPWLTSVCLEYDWPKSVLPIVETFCLKGRPGRIVNMSMLWYTSLLFDSRFLETLFDYWRAKGNLHLFFWFSGIAVKNEGHPTLSPLFNQGQIEVDNSGKVISVFKHGTEKSIFCFDIRPSLCYLKFYTCECDISEDCRLKSCHPQHHNY</sequence>
<accession>A0A1I7ZF34</accession>